<dbReference type="SMART" id="SM00839">
    <property type="entry name" value="ELFV_dehydrog"/>
    <property type="match status" value="1"/>
</dbReference>
<gene>
    <name evidence="5" type="ORF">Vbra_20587</name>
</gene>
<dbReference type="AlphaFoldDB" id="A0A0G4ENR9"/>
<dbReference type="InterPro" id="IPR036291">
    <property type="entry name" value="NAD(P)-bd_dom_sf"/>
</dbReference>
<evidence type="ECO:0000313" key="6">
    <source>
        <dbReference type="Proteomes" id="UP000041254"/>
    </source>
</evidence>
<dbReference type="FunCoup" id="A0A0G4ENR9">
    <property type="interactions" value="15"/>
</dbReference>
<sequence>MRGLFGAGAVARLQHSWQRCSKTLPGWLSHRRLSTVPLSEAMKRKRVVGHFGDSFTEPQETPNEGMHQRYGQQFDKVKRILASTNMFSHALIEEECLEYYNNLGLNEYYFQTTAPEMIAKNLQSVIAAKILNRASDNDLFPVIQQETDTEVFWMARSSLLNRKQSQNYQVERMLEQKYLNLGGVDVAGKVKPWRLQCYRSTGSIYDDPEKYSERLRTYFLQRIEYPEYTPEELQGLENNSELKRITDVYFYANKKGTATEEIFQNLVNRVVNDPSGLGIFINVEPREDGYFRLDIAFRRHHMVADFFSTVGDTIAMWGMYSQRKYVEPLANGVTMMTAFIHLLPDPNEVIHPELTLEKRISRVVKALKMQYLLPRSHFTDLAQARLLSVHEAAYAYAVFRFIYQFSGTVGPAFARIANVLQDSAEVSSQELYEVRSRLKRPPFSEETIGDAVAKHPDIVRKLYKEFQELHHPTIYKANDNQLTPFNPAAPVAADIERLDDPDRVRIFGMFREFNQYVEKTNFWKENKLSLAFRLNPSFLPDSDYPEKPHAVIFAVGNGLYGFHTRFSEVARGGIRVVWSNSQQAYLQNRQRAFDECYNLSRTQHNKNKDIPEGGAKGVILLPQTSGIAEAAALTPVAFKKYVDGLLDLLLHDDRIVDRLGHPEALFLGPDEHTGTGGLMDWAANHARHRGAWFWKGFTTGKAPNMGGIPHDIFGMTTTSVEGFINGILHKLGRKEDEVTKFMTGGPDGDLGSNGILMSKTKTVGIVDGSGVLYDPNGLDRPELERLAHKRFEDGPDQTCAMLFDASKLSPGGFKVSIHDKDVTLPDGTYVPSGRTLRDEFHLTSTLRADLFNPCGGRPESINALNVHRMFDNEDIEKGHPRFQYVVEGANVFITDDARRVLEKRGVILFKDASANKGGVTSSSFEVLAALTMTDEEFDQHMRCPLKENGAIDLDRAPQFYKTYVEQVKHKIEENASLEFEALWREGERSGKPICDLTDILSSKIIALDNQIQAQARASRKGGRPSSLWGDPVLREATLQEAIPDALCPGLVNVEGLMTRIPESYLLSIFSSFLSARFYYINGIEASPFHFFDFVGAIRTRGWQSLRESYNEDAAK</sequence>
<dbReference type="Pfam" id="PF23147">
    <property type="entry name" value="GDH2_N"/>
    <property type="match status" value="1"/>
</dbReference>
<dbReference type="GO" id="GO:0004352">
    <property type="term" value="F:glutamate dehydrogenase (NAD+) activity"/>
    <property type="evidence" value="ECO:0007669"/>
    <property type="project" value="TreeGrafter"/>
</dbReference>
<evidence type="ECO:0000313" key="5">
    <source>
        <dbReference type="EMBL" id="CEL98612.1"/>
    </source>
</evidence>
<evidence type="ECO:0000256" key="1">
    <source>
        <dbReference type="ARBA" id="ARBA00006382"/>
    </source>
</evidence>
<proteinExistence type="inferred from homology"/>
<dbReference type="VEuPathDB" id="CryptoDB:Vbra_20587"/>
<keyword evidence="6" id="KW-1185">Reference proteome</keyword>
<dbReference type="PANTHER" id="PTHR11606:SF24">
    <property type="entry name" value="NAD-SPECIFIC GLUTAMATE DEHYDROGENASE"/>
    <property type="match status" value="1"/>
</dbReference>
<comment type="similarity">
    <text evidence="1">Belongs to the Glu/Leu/Phe/Val dehydrogenases family.</text>
</comment>
<dbReference type="GO" id="GO:0006538">
    <property type="term" value="P:L-glutamate catabolic process"/>
    <property type="evidence" value="ECO:0007669"/>
    <property type="project" value="TreeGrafter"/>
</dbReference>
<organism evidence="5 6">
    <name type="scientific">Vitrella brassicaformis (strain CCMP3155)</name>
    <dbReference type="NCBI Taxonomy" id="1169540"/>
    <lineage>
        <taxon>Eukaryota</taxon>
        <taxon>Sar</taxon>
        <taxon>Alveolata</taxon>
        <taxon>Colpodellida</taxon>
        <taxon>Vitrellaceae</taxon>
        <taxon>Vitrella</taxon>
    </lineage>
</organism>
<evidence type="ECO:0000256" key="2">
    <source>
        <dbReference type="ARBA" id="ARBA00023002"/>
    </source>
</evidence>
<keyword evidence="2" id="KW-0560">Oxidoreductase</keyword>
<dbReference type="OMA" id="DEYGMTS"/>
<dbReference type="PANTHER" id="PTHR11606">
    <property type="entry name" value="GLUTAMATE DEHYDROGENASE"/>
    <property type="match status" value="1"/>
</dbReference>
<dbReference type="PhylomeDB" id="A0A0G4ENR9"/>
<dbReference type="Proteomes" id="UP000041254">
    <property type="component" value="Unassembled WGS sequence"/>
</dbReference>
<protein>
    <recommendedName>
        <fullName evidence="4">Glutamate/phenylalanine/leucine/valine/L-tryptophan dehydrogenase C-terminal domain-containing protein</fullName>
    </recommendedName>
</protein>
<dbReference type="InterPro" id="IPR046346">
    <property type="entry name" value="Aminoacid_DH-like_N_sf"/>
</dbReference>
<dbReference type="InterPro" id="IPR006096">
    <property type="entry name" value="Glu/Leu/Phe/Val/Trp_DH_C"/>
</dbReference>
<evidence type="ECO:0000256" key="3">
    <source>
        <dbReference type="ARBA" id="ARBA00023027"/>
    </source>
</evidence>
<dbReference type="InterPro" id="IPR056365">
    <property type="entry name" value="NAD-GDH_2nd"/>
</dbReference>
<dbReference type="STRING" id="1169540.A0A0G4ENR9"/>
<keyword evidence="3" id="KW-0520">NAD</keyword>
<dbReference type="SUPFAM" id="SSF53223">
    <property type="entry name" value="Aminoacid dehydrogenase-like, N-terminal domain"/>
    <property type="match status" value="1"/>
</dbReference>
<evidence type="ECO:0000259" key="4">
    <source>
        <dbReference type="SMART" id="SM00839"/>
    </source>
</evidence>
<name>A0A0G4ENR9_VITBC</name>
<dbReference type="OrthoDB" id="184415at2759"/>
<feature type="domain" description="Glutamate/phenylalanine/leucine/valine/L-tryptophan dehydrogenase C-terminal" evidence="4">
    <location>
        <begin position="707"/>
        <end position="990"/>
    </location>
</feature>
<accession>A0A0G4ENR9</accession>
<dbReference type="Pfam" id="PF00208">
    <property type="entry name" value="ELFV_dehydrog"/>
    <property type="match status" value="1"/>
</dbReference>
<dbReference type="SUPFAM" id="SSF51735">
    <property type="entry name" value="NAD(P)-binding Rossmann-fold domains"/>
    <property type="match status" value="1"/>
</dbReference>
<dbReference type="InParanoid" id="A0A0G4ENR9"/>
<dbReference type="EMBL" id="CDMY01000274">
    <property type="protein sequence ID" value="CEL98612.1"/>
    <property type="molecule type" value="Genomic_DNA"/>
</dbReference>
<dbReference type="InterPro" id="IPR055480">
    <property type="entry name" value="NAD-GDH_N"/>
</dbReference>
<dbReference type="GO" id="GO:0005739">
    <property type="term" value="C:mitochondrion"/>
    <property type="evidence" value="ECO:0007669"/>
    <property type="project" value="TreeGrafter"/>
</dbReference>
<reference evidence="5 6" key="1">
    <citation type="submission" date="2014-11" db="EMBL/GenBank/DDBJ databases">
        <authorList>
            <person name="Zhu J."/>
            <person name="Qi W."/>
            <person name="Song R."/>
        </authorList>
    </citation>
    <scope>NUCLEOTIDE SEQUENCE [LARGE SCALE GENOMIC DNA]</scope>
</reference>
<dbReference type="Pfam" id="PF23152">
    <property type="entry name" value="GDH_2nd"/>
    <property type="match status" value="1"/>
</dbReference>
<dbReference type="Gene3D" id="3.40.50.720">
    <property type="entry name" value="NAD(P)-binding Rossmann-like Domain"/>
    <property type="match status" value="1"/>
</dbReference>